<name>A0AAV5DPN7_ELECO</name>
<keyword evidence="3" id="KW-0722">Serine protease inhibitor</keyword>
<dbReference type="SUPFAM" id="SSF54654">
    <property type="entry name" value="CI-2 family of serine protease inhibitors"/>
    <property type="match status" value="1"/>
</dbReference>
<reference evidence="4" key="2">
    <citation type="submission" date="2021-12" db="EMBL/GenBank/DDBJ databases">
        <title>Resequencing data analysis of finger millet.</title>
        <authorList>
            <person name="Hatakeyama M."/>
            <person name="Aluri S."/>
            <person name="Balachadran M.T."/>
            <person name="Sivarajan S.R."/>
            <person name="Poveda L."/>
            <person name="Shimizu-Inatsugi R."/>
            <person name="Schlapbach R."/>
            <person name="Sreeman S.M."/>
            <person name="Shimizu K.K."/>
        </authorList>
    </citation>
    <scope>NUCLEOTIDE SEQUENCE</scope>
</reference>
<evidence type="ECO:0000256" key="2">
    <source>
        <dbReference type="ARBA" id="ARBA00022690"/>
    </source>
</evidence>
<dbReference type="GO" id="GO:0009611">
    <property type="term" value="P:response to wounding"/>
    <property type="evidence" value="ECO:0007669"/>
    <property type="project" value="InterPro"/>
</dbReference>
<dbReference type="InterPro" id="IPR000864">
    <property type="entry name" value="Prot_inh_pot1"/>
</dbReference>
<evidence type="ECO:0000256" key="1">
    <source>
        <dbReference type="ARBA" id="ARBA00008210"/>
    </source>
</evidence>
<dbReference type="GO" id="GO:0004867">
    <property type="term" value="F:serine-type endopeptidase inhibitor activity"/>
    <property type="evidence" value="ECO:0007669"/>
    <property type="project" value="UniProtKB-KW"/>
</dbReference>
<sequence>MSSSAGGKKKTAWPEVKGMPAAEAAKIIKRDMPEANIVFCTADEDGTMELVFDRVDVVLDTVAVTPTLELAPAGSIKSSWPEVVGMSIEDAKELDDPQEQQ</sequence>
<reference evidence="4" key="1">
    <citation type="journal article" date="2018" name="DNA Res.">
        <title>Multiple hybrid de novo genome assembly of finger millet, an orphan allotetraploid crop.</title>
        <authorList>
            <person name="Hatakeyama M."/>
            <person name="Aluri S."/>
            <person name="Balachadran M.T."/>
            <person name="Sivarajan S.R."/>
            <person name="Patrignani A."/>
            <person name="Gruter S."/>
            <person name="Poveda L."/>
            <person name="Shimizu-Inatsugi R."/>
            <person name="Baeten J."/>
            <person name="Francoijs K.J."/>
            <person name="Nataraja K.N."/>
            <person name="Reddy Y.A.N."/>
            <person name="Phadnis S."/>
            <person name="Ravikumar R.L."/>
            <person name="Schlapbach R."/>
            <person name="Sreeman S.M."/>
            <person name="Shimizu K.K."/>
        </authorList>
    </citation>
    <scope>NUCLEOTIDE SEQUENCE</scope>
</reference>
<dbReference type="EMBL" id="BQKI01000023">
    <property type="protein sequence ID" value="GJN12440.1"/>
    <property type="molecule type" value="Genomic_DNA"/>
</dbReference>
<proteinExistence type="inferred from homology"/>
<comment type="caution">
    <text evidence="4">The sequence shown here is derived from an EMBL/GenBank/DDBJ whole genome shotgun (WGS) entry which is preliminary data.</text>
</comment>
<evidence type="ECO:0000313" key="4">
    <source>
        <dbReference type="EMBL" id="GJN12440.1"/>
    </source>
</evidence>
<dbReference type="PANTHER" id="PTHR33091">
    <property type="entry name" value="PROTEIN, PUTATIVE, EXPRESSED-RELATED"/>
    <property type="match status" value="1"/>
</dbReference>
<protein>
    <submittedName>
        <fullName evidence="4">Uncharacterized protein</fullName>
    </submittedName>
</protein>
<dbReference type="Proteomes" id="UP001054889">
    <property type="component" value="Unassembled WGS sequence"/>
</dbReference>
<keyword evidence="5" id="KW-1185">Reference proteome</keyword>
<comment type="similarity">
    <text evidence="1">Belongs to the protease inhibitor I13 (potato type I serine protease inhibitor) family.</text>
</comment>
<evidence type="ECO:0000256" key="3">
    <source>
        <dbReference type="ARBA" id="ARBA00022900"/>
    </source>
</evidence>
<dbReference type="InterPro" id="IPR036354">
    <property type="entry name" value="Prot_inh_pot1_sf"/>
</dbReference>
<dbReference type="Pfam" id="PF00280">
    <property type="entry name" value="potato_inhibit"/>
    <property type="match status" value="1"/>
</dbReference>
<accession>A0AAV5DPN7</accession>
<keyword evidence="2" id="KW-0646">Protease inhibitor</keyword>
<evidence type="ECO:0000313" key="5">
    <source>
        <dbReference type="Proteomes" id="UP001054889"/>
    </source>
</evidence>
<dbReference type="Gene3D" id="3.30.10.10">
    <property type="entry name" value="Trypsin Inhibitor V, subunit A"/>
    <property type="match status" value="2"/>
</dbReference>
<organism evidence="4 5">
    <name type="scientific">Eleusine coracana subsp. coracana</name>
    <dbReference type="NCBI Taxonomy" id="191504"/>
    <lineage>
        <taxon>Eukaryota</taxon>
        <taxon>Viridiplantae</taxon>
        <taxon>Streptophyta</taxon>
        <taxon>Embryophyta</taxon>
        <taxon>Tracheophyta</taxon>
        <taxon>Spermatophyta</taxon>
        <taxon>Magnoliopsida</taxon>
        <taxon>Liliopsida</taxon>
        <taxon>Poales</taxon>
        <taxon>Poaceae</taxon>
        <taxon>PACMAD clade</taxon>
        <taxon>Chloridoideae</taxon>
        <taxon>Cynodonteae</taxon>
        <taxon>Eleusininae</taxon>
        <taxon>Eleusine</taxon>
    </lineage>
</organism>
<dbReference type="PANTHER" id="PTHR33091:SF114">
    <property type="entry name" value="OS12G0548700 PROTEIN"/>
    <property type="match status" value="1"/>
</dbReference>
<dbReference type="AlphaFoldDB" id="A0AAV5DPN7"/>
<gene>
    <name evidence="4" type="primary">ga30718</name>
    <name evidence="4" type="ORF">PR202_ga30718</name>
</gene>